<organism evidence="1 2">
    <name type="scientific">Posidoniimonas corsicana</name>
    <dbReference type="NCBI Taxonomy" id="1938618"/>
    <lineage>
        <taxon>Bacteria</taxon>
        <taxon>Pseudomonadati</taxon>
        <taxon>Planctomycetota</taxon>
        <taxon>Planctomycetia</taxon>
        <taxon>Pirellulales</taxon>
        <taxon>Lacipirellulaceae</taxon>
        <taxon>Posidoniimonas</taxon>
    </lineage>
</organism>
<dbReference type="EMBL" id="SIHJ01000001">
    <property type="protein sequence ID" value="TWT37476.1"/>
    <property type="molecule type" value="Genomic_DNA"/>
</dbReference>
<keyword evidence="2" id="KW-1185">Reference proteome</keyword>
<dbReference type="InterPro" id="IPR011474">
    <property type="entry name" value="DUF1580"/>
</dbReference>
<evidence type="ECO:0000313" key="2">
    <source>
        <dbReference type="Proteomes" id="UP000316714"/>
    </source>
</evidence>
<gene>
    <name evidence="1" type="ORF">KOR34_24280</name>
</gene>
<sequence length="87" mass="9466">MSANATATLREDLFAPDPDDPFRSIAAAVEAETGYRPHPTTACRWHRVGVGGVRLQTVTLGARPMTTRRAVREFIRARTEAQASAEG</sequence>
<dbReference type="Proteomes" id="UP000316714">
    <property type="component" value="Unassembled WGS sequence"/>
</dbReference>
<proteinExistence type="predicted"/>
<dbReference type="AlphaFoldDB" id="A0A5C5VFV4"/>
<dbReference type="OrthoDB" id="290434at2"/>
<name>A0A5C5VFV4_9BACT</name>
<dbReference type="Pfam" id="PF07618">
    <property type="entry name" value="DUF1580"/>
    <property type="match status" value="1"/>
</dbReference>
<reference evidence="1 2" key="1">
    <citation type="submission" date="2019-02" db="EMBL/GenBank/DDBJ databases">
        <title>Deep-cultivation of Planctomycetes and their phenomic and genomic characterization uncovers novel biology.</title>
        <authorList>
            <person name="Wiegand S."/>
            <person name="Jogler M."/>
            <person name="Boedeker C."/>
            <person name="Pinto D."/>
            <person name="Vollmers J."/>
            <person name="Rivas-Marin E."/>
            <person name="Kohn T."/>
            <person name="Peeters S.H."/>
            <person name="Heuer A."/>
            <person name="Rast P."/>
            <person name="Oberbeckmann S."/>
            <person name="Bunk B."/>
            <person name="Jeske O."/>
            <person name="Meyerdierks A."/>
            <person name="Storesund J.E."/>
            <person name="Kallscheuer N."/>
            <person name="Luecker S."/>
            <person name="Lage O.M."/>
            <person name="Pohl T."/>
            <person name="Merkel B.J."/>
            <person name="Hornburger P."/>
            <person name="Mueller R.-W."/>
            <person name="Bruemmer F."/>
            <person name="Labrenz M."/>
            <person name="Spormann A.M."/>
            <person name="Op Den Camp H."/>
            <person name="Overmann J."/>
            <person name="Amann R."/>
            <person name="Jetten M.S.M."/>
            <person name="Mascher T."/>
            <person name="Medema M.H."/>
            <person name="Devos D.P."/>
            <person name="Kaster A.-K."/>
            <person name="Ovreas L."/>
            <person name="Rohde M."/>
            <person name="Galperin M.Y."/>
            <person name="Jogler C."/>
        </authorList>
    </citation>
    <scope>NUCLEOTIDE SEQUENCE [LARGE SCALE GENOMIC DNA]</scope>
    <source>
        <strain evidence="1 2">KOR34</strain>
    </source>
</reference>
<accession>A0A5C5VFV4</accession>
<dbReference type="RefSeq" id="WP_146564811.1">
    <property type="nucleotide sequence ID" value="NZ_SIHJ01000001.1"/>
</dbReference>
<comment type="caution">
    <text evidence="1">The sequence shown here is derived from an EMBL/GenBank/DDBJ whole genome shotgun (WGS) entry which is preliminary data.</text>
</comment>
<evidence type="ECO:0000313" key="1">
    <source>
        <dbReference type="EMBL" id="TWT37476.1"/>
    </source>
</evidence>
<protein>
    <submittedName>
        <fullName evidence="1">Uncharacterized protein</fullName>
    </submittedName>
</protein>